<keyword evidence="3" id="KW-0521">NADP</keyword>
<dbReference type="PANTHER" id="PTHR43098:SF5">
    <property type="entry name" value="DUAL-FUNCTIONAL MONOOXYGENASE_METHYLTRANSFERASE PSOF"/>
    <property type="match status" value="1"/>
</dbReference>
<evidence type="ECO:0000313" key="6">
    <source>
        <dbReference type="Proteomes" id="UP000800235"/>
    </source>
</evidence>
<accession>A0A9P4NHL7</accession>
<reference evidence="5" key="1">
    <citation type="journal article" date="2020" name="Stud. Mycol.">
        <title>101 Dothideomycetes genomes: a test case for predicting lifestyles and emergence of pathogens.</title>
        <authorList>
            <person name="Haridas S."/>
            <person name="Albert R."/>
            <person name="Binder M."/>
            <person name="Bloem J."/>
            <person name="Labutti K."/>
            <person name="Salamov A."/>
            <person name="Andreopoulos B."/>
            <person name="Baker S."/>
            <person name="Barry K."/>
            <person name="Bills G."/>
            <person name="Bluhm B."/>
            <person name="Cannon C."/>
            <person name="Castanera R."/>
            <person name="Culley D."/>
            <person name="Daum C."/>
            <person name="Ezra D."/>
            <person name="Gonzalez J."/>
            <person name="Henrissat B."/>
            <person name="Kuo A."/>
            <person name="Liang C."/>
            <person name="Lipzen A."/>
            <person name="Lutzoni F."/>
            <person name="Magnuson J."/>
            <person name="Mondo S."/>
            <person name="Nolan M."/>
            <person name="Ohm R."/>
            <person name="Pangilinan J."/>
            <person name="Park H.-J."/>
            <person name="Ramirez L."/>
            <person name="Alfaro M."/>
            <person name="Sun H."/>
            <person name="Tritt A."/>
            <person name="Yoshinaga Y."/>
            <person name="Zwiers L.-H."/>
            <person name="Turgeon B."/>
            <person name="Goodwin S."/>
            <person name="Spatafora J."/>
            <person name="Crous P."/>
            <person name="Grigoriev I."/>
        </authorList>
    </citation>
    <scope>NUCLEOTIDE SEQUENCE</scope>
    <source>
        <strain evidence="5">CBS 130266</strain>
    </source>
</reference>
<keyword evidence="1" id="KW-0285">Flavoprotein</keyword>
<dbReference type="InterPro" id="IPR036188">
    <property type="entry name" value="FAD/NAD-bd_sf"/>
</dbReference>
<sequence length="108" mass="12225">MFMVLGSGAPLTKIITSTETQVEFIARAIKKMEENGDDSAIRDATKKAGKEWIELCESVAERNLFKVTDSWILGTNVRGRKKALRVYFGGMMNYRKELKPLIEEPLLT</sequence>
<evidence type="ECO:0000256" key="3">
    <source>
        <dbReference type="ARBA" id="ARBA00022857"/>
    </source>
</evidence>
<keyword evidence="4" id="KW-0560">Oxidoreductase</keyword>
<dbReference type="PANTHER" id="PTHR43098">
    <property type="entry name" value="L-ORNITHINE N(5)-MONOOXYGENASE-RELATED"/>
    <property type="match status" value="1"/>
</dbReference>
<dbReference type="Proteomes" id="UP000800235">
    <property type="component" value="Unassembled WGS sequence"/>
</dbReference>
<keyword evidence="6" id="KW-1185">Reference proteome</keyword>
<evidence type="ECO:0000256" key="4">
    <source>
        <dbReference type="ARBA" id="ARBA00023002"/>
    </source>
</evidence>
<dbReference type="EMBL" id="MU007095">
    <property type="protein sequence ID" value="KAF2421856.1"/>
    <property type="molecule type" value="Genomic_DNA"/>
</dbReference>
<protein>
    <submittedName>
        <fullName evidence="5">Uncharacterized protein</fullName>
    </submittedName>
</protein>
<dbReference type="GO" id="GO:0016491">
    <property type="term" value="F:oxidoreductase activity"/>
    <property type="evidence" value="ECO:0007669"/>
    <property type="project" value="UniProtKB-KW"/>
</dbReference>
<dbReference type="AlphaFoldDB" id="A0A9P4NHL7"/>
<gene>
    <name evidence="5" type="ORF">EJ08DRAFT_665054</name>
</gene>
<name>A0A9P4NHL7_9PEZI</name>
<organism evidence="5 6">
    <name type="scientific">Tothia fuscella</name>
    <dbReference type="NCBI Taxonomy" id="1048955"/>
    <lineage>
        <taxon>Eukaryota</taxon>
        <taxon>Fungi</taxon>
        <taxon>Dikarya</taxon>
        <taxon>Ascomycota</taxon>
        <taxon>Pezizomycotina</taxon>
        <taxon>Dothideomycetes</taxon>
        <taxon>Pleosporomycetidae</taxon>
        <taxon>Venturiales</taxon>
        <taxon>Cylindrosympodiaceae</taxon>
        <taxon>Tothia</taxon>
    </lineage>
</organism>
<evidence type="ECO:0000313" key="5">
    <source>
        <dbReference type="EMBL" id="KAF2421856.1"/>
    </source>
</evidence>
<comment type="caution">
    <text evidence="5">The sequence shown here is derived from an EMBL/GenBank/DDBJ whole genome shotgun (WGS) entry which is preliminary data.</text>
</comment>
<dbReference type="Gene3D" id="3.50.50.60">
    <property type="entry name" value="FAD/NAD(P)-binding domain"/>
    <property type="match status" value="1"/>
</dbReference>
<dbReference type="InterPro" id="IPR050775">
    <property type="entry name" value="FAD-binding_Monooxygenases"/>
</dbReference>
<evidence type="ECO:0000256" key="1">
    <source>
        <dbReference type="ARBA" id="ARBA00022630"/>
    </source>
</evidence>
<keyword evidence="2" id="KW-0274">FAD</keyword>
<proteinExistence type="predicted"/>
<evidence type="ECO:0000256" key="2">
    <source>
        <dbReference type="ARBA" id="ARBA00022827"/>
    </source>
</evidence>